<name>A0A381Y4E8_9ZZZZ</name>
<reference evidence="1" key="1">
    <citation type="submission" date="2018-05" db="EMBL/GenBank/DDBJ databases">
        <authorList>
            <person name="Lanie J.A."/>
            <person name="Ng W.-L."/>
            <person name="Kazmierczak K.M."/>
            <person name="Andrzejewski T.M."/>
            <person name="Davidsen T.M."/>
            <person name="Wayne K.J."/>
            <person name="Tettelin H."/>
            <person name="Glass J.I."/>
            <person name="Rusch D."/>
            <person name="Podicherti R."/>
            <person name="Tsui H.-C.T."/>
            <person name="Winkler M.E."/>
        </authorList>
    </citation>
    <scope>NUCLEOTIDE SEQUENCE</scope>
</reference>
<organism evidence="1">
    <name type="scientific">marine metagenome</name>
    <dbReference type="NCBI Taxonomy" id="408172"/>
    <lineage>
        <taxon>unclassified sequences</taxon>
        <taxon>metagenomes</taxon>
        <taxon>ecological metagenomes</taxon>
    </lineage>
</organism>
<proteinExistence type="predicted"/>
<protein>
    <submittedName>
        <fullName evidence="1">Uncharacterized protein</fullName>
    </submittedName>
</protein>
<accession>A0A381Y4E8</accession>
<feature type="non-terminal residue" evidence="1">
    <location>
        <position position="68"/>
    </location>
</feature>
<sequence>MIKFIILNAMLCSIMTAQTTIKIYNQGRALVQEERQKKFSQEGKQKLIISKIPHAAESSSINISSDDM</sequence>
<dbReference type="AlphaFoldDB" id="A0A381Y4E8"/>
<gene>
    <name evidence="1" type="ORF">METZ01_LOCUS124758</name>
</gene>
<dbReference type="EMBL" id="UINC01017369">
    <property type="protein sequence ID" value="SVA71904.1"/>
    <property type="molecule type" value="Genomic_DNA"/>
</dbReference>
<evidence type="ECO:0000313" key="1">
    <source>
        <dbReference type="EMBL" id="SVA71904.1"/>
    </source>
</evidence>